<evidence type="ECO:0000259" key="9">
    <source>
        <dbReference type="Pfam" id="PF26410"/>
    </source>
</evidence>
<dbReference type="EMBL" id="CP000599">
    <property type="protein sequence ID" value="ABP00730.1"/>
    <property type="molecule type" value="Genomic_DNA"/>
</dbReference>
<dbReference type="KEGG" id="olu:OSTLU_42201"/>
<dbReference type="PANTHER" id="PTHR31451">
    <property type="match status" value="1"/>
</dbReference>
<evidence type="ECO:0000256" key="4">
    <source>
        <dbReference type="ARBA" id="ARBA00012706"/>
    </source>
</evidence>
<feature type="domain" description="Glycoside hydrolase family 5" evidence="9">
    <location>
        <begin position="10"/>
        <end position="296"/>
    </location>
</feature>
<dbReference type="Gene3D" id="3.20.20.80">
    <property type="entry name" value="Glycosidases"/>
    <property type="match status" value="1"/>
</dbReference>
<keyword evidence="8" id="KW-0326">Glycosidase</keyword>
<comment type="catalytic activity">
    <reaction evidence="1">
        <text>Random hydrolysis of (1-&gt;4)-beta-D-mannosidic linkages in mannans, galactomannans and glucomannans.</text>
        <dbReference type="EC" id="3.2.1.78"/>
    </reaction>
</comment>
<dbReference type="Proteomes" id="UP000001568">
    <property type="component" value="Chromosome 19"/>
</dbReference>
<dbReference type="Gramene" id="ABP00730">
    <property type="protein sequence ID" value="ABP00730"/>
    <property type="gene ID" value="OSTLU_42201"/>
</dbReference>
<feature type="non-terminal residue" evidence="10">
    <location>
        <position position="321"/>
    </location>
</feature>
<dbReference type="GO" id="GO:0016985">
    <property type="term" value="F:mannan endo-1,4-beta-mannosidase activity"/>
    <property type="evidence" value="ECO:0007669"/>
    <property type="project" value="UniProtKB-EC"/>
</dbReference>
<evidence type="ECO:0000313" key="11">
    <source>
        <dbReference type="Proteomes" id="UP000001568"/>
    </source>
</evidence>
<dbReference type="InterPro" id="IPR001547">
    <property type="entry name" value="Glyco_hydro_5"/>
</dbReference>
<dbReference type="SMR" id="A4SAC9"/>
<feature type="non-terminal residue" evidence="10">
    <location>
        <position position="1"/>
    </location>
</feature>
<protein>
    <recommendedName>
        <fullName evidence="4">mannan endo-1,4-beta-mannosidase</fullName>
        <ecNumber evidence="4">3.2.1.78</ecNumber>
    </recommendedName>
</protein>
<evidence type="ECO:0000256" key="6">
    <source>
        <dbReference type="ARBA" id="ARBA00022729"/>
    </source>
</evidence>
<dbReference type="RefSeq" id="XP_001422413.1">
    <property type="nucleotide sequence ID" value="XM_001422376.1"/>
</dbReference>
<reference evidence="10 11" key="1">
    <citation type="journal article" date="2007" name="Proc. Natl. Acad. Sci. U.S.A.">
        <title>The tiny eukaryote Ostreococcus provides genomic insights into the paradox of plankton speciation.</title>
        <authorList>
            <person name="Palenik B."/>
            <person name="Grimwood J."/>
            <person name="Aerts A."/>
            <person name="Rouze P."/>
            <person name="Salamov A."/>
            <person name="Putnam N."/>
            <person name="Dupont C."/>
            <person name="Jorgensen R."/>
            <person name="Derelle E."/>
            <person name="Rombauts S."/>
            <person name="Zhou K."/>
            <person name="Otillar R."/>
            <person name="Merchant S.S."/>
            <person name="Podell S."/>
            <person name="Gaasterland T."/>
            <person name="Napoli C."/>
            <person name="Gendler K."/>
            <person name="Manuell A."/>
            <person name="Tai V."/>
            <person name="Vallon O."/>
            <person name="Piganeau G."/>
            <person name="Jancek S."/>
            <person name="Heijde M."/>
            <person name="Jabbari K."/>
            <person name="Bowler C."/>
            <person name="Lohr M."/>
            <person name="Robbens S."/>
            <person name="Werner G."/>
            <person name="Dubchak I."/>
            <person name="Pazour G.J."/>
            <person name="Ren Q."/>
            <person name="Paulsen I."/>
            <person name="Delwiche C."/>
            <person name="Schmutz J."/>
            <person name="Rokhsar D."/>
            <person name="Van de Peer Y."/>
            <person name="Moreau H."/>
            <person name="Grigoriev I.V."/>
        </authorList>
    </citation>
    <scope>NUCLEOTIDE SEQUENCE [LARGE SCALE GENOMIC DNA]</scope>
    <source>
        <strain evidence="10 11">CCE9901</strain>
    </source>
</reference>
<evidence type="ECO:0000256" key="2">
    <source>
        <dbReference type="ARBA" id="ARBA00004613"/>
    </source>
</evidence>
<dbReference type="STRING" id="436017.A4SAC9"/>
<dbReference type="GO" id="GO:0005576">
    <property type="term" value="C:extracellular region"/>
    <property type="evidence" value="ECO:0007669"/>
    <property type="project" value="UniProtKB-SubCell"/>
</dbReference>
<comment type="subcellular location">
    <subcellularLocation>
        <location evidence="2">Secreted</location>
    </subcellularLocation>
</comment>
<dbReference type="AlphaFoldDB" id="A4SAC9"/>
<keyword evidence="6" id="KW-0732">Signal</keyword>
<keyword evidence="11" id="KW-1185">Reference proteome</keyword>
<keyword evidence="7" id="KW-0378">Hydrolase</keyword>
<dbReference type="SUPFAM" id="SSF51445">
    <property type="entry name" value="(Trans)glycosidases"/>
    <property type="match status" value="1"/>
</dbReference>
<evidence type="ECO:0000256" key="7">
    <source>
        <dbReference type="ARBA" id="ARBA00022801"/>
    </source>
</evidence>
<name>A4SAC9_OSTLU</name>
<dbReference type="GeneID" id="5006423"/>
<dbReference type="InterPro" id="IPR017853">
    <property type="entry name" value="GH"/>
</dbReference>
<dbReference type="InterPro" id="IPR045053">
    <property type="entry name" value="MAN-like"/>
</dbReference>
<sequence length="321" mass="37401">WLRYAMLGNETERRWVFETLDAMREIGADVARTWAFLDGDESSYDGRSTQPRRGEFNERAFVGLDEVLYECERRRIRVILTLTNYWDDYGGIARYARWAREEGETSAYRREDFFTSPKCRDAFEAFVAKVVTRTNTFTNVAYKDDPTIFAYQLINEPRLPGDDRGDVFHEWATYFGALVKRLDEGNHLVSVGTEGFFMRGEGVEANPFAGAERQGVDVDRLRESDAVDFVAAHVWTDDWMDSDDESKLRFLERWIRAHLAKSANDKPIVFEEFGKKRPLAVRDAYFARTFELLREDDRRRAGALFWLLSPAEIEDYDGFTV</sequence>
<evidence type="ECO:0000256" key="3">
    <source>
        <dbReference type="ARBA" id="ARBA00005641"/>
    </source>
</evidence>
<evidence type="ECO:0000256" key="1">
    <source>
        <dbReference type="ARBA" id="ARBA00001678"/>
    </source>
</evidence>
<dbReference type="OMA" id="SDIWLPH"/>
<dbReference type="EC" id="3.2.1.78" evidence="4"/>
<evidence type="ECO:0000256" key="8">
    <source>
        <dbReference type="ARBA" id="ARBA00023295"/>
    </source>
</evidence>
<keyword evidence="5" id="KW-0964">Secreted</keyword>
<organism evidence="10 11">
    <name type="scientific">Ostreococcus lucimarinus (strain CCE9901)</name>
    <dbReference type="NCBI Taxonomy" id="436017"/>
    <lineage>
        <taxon>Eukaryota</taxon>
        <taxon>Viridiplantae</taxon>
        <taxon>Chlorophyta</taxon>
        <taxon>Mamiellophyceae</taxon>
        <taxon>Mamiellales</taxon>
        <taxon>Bathycoccaceae</taxon>
        <taxon>Ostreococcus</taxon>
    </lineage>
</organism>
<dbReference type="GO" id="GO:0000272">
    <property type="term" value="P:polysaccharide catabolic process"/>
    <property type="evidence" value="ECO:0007669"/>
    <property type="project" value="InterPro"/>
</dbReference>
<dbReference type="CAZy" id="GH5">
    <property type="family name" value="Glycoside Hydrolase Family 5"/>
</dbReference>
<dbReference type="PANTHER" id="PTHR31451:SF39">
    <property type="entry name" value="MANNAN ENDO-1,4-BETA-MANNOSIDASE 1"/>
    <property type="match status" value="1"/>
</dbReference>
<evidence type="ECO:0000313" key="10">
    <source>
        <dbReference type="EMBL" id="ABP00730.1"/>
    </source>
</evidence>
<dbReference type="eggNOG" id="ENOG502QS4Q">
    <property type="taxonomic scope" value="Eukaryota"/>
</dbReference>
<gene>
    <name evidence="10" type="ORF">OSTLU_42201</name>
</gene>
<evidence type="ECO:0000256" key="5">
    <source>
        <dbReference type="ARBA" id="ARBA00022525"/>
    </source>
</evidence>
<accession>A4SAC9</accession>
<dbReference type="OrthoDB" id="406631at2759"/>
<dbReference type="HOGENOM" id="CLU_031603_0_1_1"/>
<proteinExistence type="inferred from homology"/>
<dbReference type="Pfam" id="PF26410">
    <property type="entry name" value="GH5_mannosidase"/>
    <property type="match status" value="1"/>
</dbReference>
<comment type="similarity">
    <text evidence="3">Belongs to the glycosyl hydrolase 5 (cellulase A) family.</text>
</comment>